<organism evidence="3 4">
    <name type="scientific">Methanolobus vulcani</name>
    <dbReference type="NCBI Taxonomy" id="38026"/>
    <lineage>
        <taxon>Archaea</taxon>
        <taxon>Methanobacteriati</taxon>
        <taxon>Methanobacteriota</taxon>
        <taxon>Stenosarchaea group</taxon>
        <taxon>Methanomicrobia</taxon>
        <taxon>Methanosarcinales</taxon>
        <taxon>Methanosarcinaceae</taxon>
        <taxon>Methanolobus</taxon>
    </lineage>
</organism>
<feature type="domain" description="DUF234" evidence="2">
    <location>
        <begin position="313"/>
        <end position="410"/>
    </location>
</feature>
<dbReference type="PANTHER" id="PTHR34704:SF2">
    <property type="entry name" value="ATPASE"/>
    <property type="match status" value="1"/>
</dbReference>
<dbReference type="Proteomes" id="UP000199259">
    <property type="component" value="Unassembled WGS sequence"/>
</dbReference>
<dbReference type="InterPro" id="IPR011579">
    <property type="entry name" value="ATPase_dom"/>
</dbReference>
<evidence type="ECO:0000313" key="3">
    <source>
        <dbReference type="EMBL" id="SDF96530.1"/>
    </source>
</evidence>
<dbReference type="GO" id="GO:0005524">
    <property type="term" value="F:ATP binding"/>
    <property type="evidence" value="ECO:0007669"/>
    <property type="project" value="InterPro"/>
</dbReference>
<reference evidence="3 4" key="1">
    <citation type="submission" date="2016-10" db="EMBL/GenBank/DDBJ databases">
        <authorList>
            <person name="Varghese N."/>
            <person name="Submissions S."/>
        </authorList>
    </citation>
    <scope>NUCLEOTIDE SEQUENCE [LARGE SCALE GENOMIC DNA]</scope>
    <source>
        <strain evidence="3 4">PL 12/M</strain>
    </source>
</reference>
<dbReference type="Pfam" id="PF01637">
    <property type="entry name" value="ATPase_2"/>
    <property type="match status" value="1"/>
</dbReference>
<dbReference type="OrthoDB" id="132045at2157"/>
<dbReference type="AlphaFoldDB" id="A0A7Z7AZL0"/>
<keyword evidence="4" id="KW-1185">Reference proteome</keyword>
<evidence type="ECO:0000259" key="2">
    <source>
        <dbReference type="Pfam" id="PF03008"/>
    </source>
</evidence>
<dbReference type="InterPro" id="IPR004256">
    <property type="entry name" value="DUF234"/>
</dbReference>
<dbReference type="Pfam" id="PF03008">
    <property type="entry name" value="DUF234"/>
    <property type="match status" value="1"/>
</dbReference>
<dbReference type="InterPro" id="IPR027417">
    <property type="entry name" value="P-loop_NTPase"/>
</dbReference>
<dbReference type="SUPFAM" id="SSF46785">
    <property type="entry name" value="Winged helix' DNA-binding domain"/>
    <property type="match status" value="1"/>
</dbReference>
<dbReference type="SUPFAM" id="SSF52540">
    <property type="entry name" value="P-loop containing nucleoside triphosphate hydrolases"/>
    <property type="match status" value="1"/>
</dbReference>
<gene>
    <name evidence="3" type="ORF">SAMN04488589_1844</name>
</gene>
<evidence type="ECO:0008006" key="5">
    <source>
        <dbReference type="Google" id="ProtNLM"/>
    </source>
</evidence>
<dbReference type="Gene3D" id="3.40.50.300">
    <property type="entry name" value="P-loop containing nucleotide triphosphate hydrolases"/>
    <property type="match status" value="1"/>
</dbReference>
<evidence type="ECO:0000259" key="1">
    <source>
        <dbReference type="Pfam" id="PF01637"/>
    </source>
</evidence>
<feature type="domain" description="ATPase" evidence="1">
    <location>
        <begin position="4"/>
        <end position="202"/>
    </location>
</feature>
<dbReference type="RefSeq" id="WP_091710163.1">
    <property type="nucleotide sequence ID" value="NZ_FNCA01000005.1"/>
</dbReference>
<name>A0A7Z7AZL0_9EURY</name>
<accession>A0A7Z7AZL0</accession>
<proteinExistence type="predicted"/>
<sequence>MVRFYGRVKELSQLEEIYNTPASSLVVFYGRRRVGKTELSKEFVKNRKSLYLFVETKSEELLLRDLEIELGNVTGIRPRLDSFDDFFTIVFGMQEKMVLVLDEFQNFAKVNPDFFSKFQRYWDAHHRESQHMFIVIGSFVGMMKRIFEESKEPLFGRATYLFNIKPFNFSDSYAFLNGLSSFELEEAMKTYFILGGVPKYLLLAAQFSEPDAQSVFRKLFIDTQILMEEAKNILVLEFGSEHKGYFSILEAIASGKAIPSHIADYTAMPHGTVSKYLNELVNKYELVKKEEPVITGGSRNSRYFLQDNFFNFWFRFIYKHYGTFEIDPDLAEDIVMKDLNTYFGYAFEDVAKEVLIMLNKQQKLPFRFTDVGKWWKKETEIDIIAFDRSSHDALFCEVKWKHLSEKEAISIIEKLKEKIKKVNGTWNENYCLMAKKIDGKEKLDFIAFDLDDIKRECVNSIHQ</sequence>
<protein>
    <recommendedName>
        <fullName evidence="5">ATP-binding protein</fullName>
    </recommendedName>
</protein>
<dbReference type="EMBL" id="FNCA01000005">
    <property type="protein sequence ID" value="SDF96530.1"/>
    <property type="molecule type" value="Genomic_DNA"/>
</dbReference>
<evidence type="ECO:0000313" key="4">
    <source>
        <dbReference type="Proteomes" id="UP000199259"/>
    </source>
</evidence>
<dbReference type="InterPro" id="IPR036390">
    <property type="entry name" value="WH_DNA-bd_sf"/>
</dbReference>
<comment type="caution">
    <text evidence="3">The sequence shown here is derived from an EMBL/GenBank/DDBJ whole genome shotgun (WGS) entry which is preliminary data.</text>
</comment>
<dbReference type="PANTHER" id="PTHR34704">
    <property type="entry name" value="ATPASE"/>
    <property type="match status" value="1"/>
</dbReference>